<dbReference type="SUPFAM" id="SSF143744">
    <property type="entry name" value="GlcG-like"/>
    <property type="match status" value="1"/>
</dbReference>
<dbReference type="InterPro" id="IPR038084">
    <property type="entry name" value="PduO/GlcC-like_sf"/>
</dbReference>
<dbReference type="Gene3D" id="3.30.450.150">
    <property type="entry name" value="Haem-degrading domain"/>
    <property type="match status" value="1"/>
</dbReference>
<dbReference type="PANTHER" id="PTHR34309">
    <property type="entry name" value="SLR1406 PROTEIN"/>
    <property type="match status" value="1"/>
</dbReference>
<keyword evidence="2" id="KW-1185">Reference proteome</keyword>
<gene>
    <name evidence="1" type="ORF">EDD66_10315</name>
</gene>
<dbReference type="RefSeq" id="WP_243115307.1">
    <property type="nucleotide sequence ID" value="NZ_RJVG01000003.1"/>
</dbReference>
<dbReference type="PANTHER" id="PTHR34309:SF1">
    <property type="entry name" value="PROTEIN GLCG"/>
    <property type="match status" value="1"/>
</dbReference>
<dbReference type="InterPro" id="IPR052517">
    <property type="entry name" value="GlcG_carb_metab_protein"/>
</dbReference>
<evidence type="ECO:0000313" key="1">
    <source>
        <dbReference type="EMBL" id="ROR29080.1"/>
    </source>
</evidence>
<protein>
    <submittedName>
        <fullName evidence="1">Uncharacterized protein GlcG (DUF336 family)</fullName>
    </submittedName>
</protein>
<dbReference type="InterPro" id="IPR005624">
    <property type="entry name" value="PduO/GlcC-like"/>
</dbReference>
<organism evidence="1 2">
    <name type="scientific">Mobilisporobacter senegalensis</name>
    <dbReference type="NCBI Taxonomy" id="1329262"/>
    <lineage>
        <taxon>Bacteria</taxon>
        <taxon>Bacillati</taxon>
        <taxon>Bacillota</taxon>
        <taxon>Clostridia</taxon>
        <taxon>Lachnospirales</taxon>
        <taxon>Lachnospiraceae</taxon>
        <taxon>Mobilisporobacter</taxon>
    </lineage>
</organism>
<comment type="caution">
    <text evidence="1">The sequence shown here is derived from an EMBL/GenBank/DDBJ whole genome shotgun (WGS) entry which is preliminary data.</text>
</comment>
<evidence type="ECO:0000313" key="2">
    <source>
        <dbReference type="Proteomes" id="UP000273083"/>
    </source>
</evidence>
<dbReference type="Proteomes" id="UP000273083">
    <property type="component" value="Unassembled WGS sequence"/>
</dbReference>
<sequence>MHETNEPGKKKLASLYHDLDGLIGYIECIQAESDNVDLNLNLRDITRKIKSTQAQMVEAVVKDVMGVYLPLEKNEMVQDINLDQAVVLIKEVENQAKRWGMSVVTSIYNSAARPVAVHCMDQSYIASFDVANNKAYASAALKMSTITLKNLSQPGQELYGIQHTNEGQIVIFGGGEPLIYKEKIIGSIGVSGGTEEEDTKLAEFGKNKLKEVMTWS</sequence>
<reference evidence="1 2" key="1">
    <citation type="submission" date="2018-11" db="EMBL/GenBank/DDBJ databases">
        <title>Genomic Encyclopedia of Type Strains, Phase IV (KMG-IV): sequencing the most valuable type-strain genomes for metagenomic binning, comparative biology and taxonomic classification.</title>
        <authorList>
            <person name="Goeker M."/>
        </authorList>
    </citation>
    <scope>NUCLEOTIDE SEQUENCE [LARGE SCALE GENOMIC DNA]</scope>
    <source>
        <strain evidence="1 2">DSM 26537</strain>
    </source>
</reference>
<name>A0A3N1XQY3_9FIRM</name>
<dbReference type="EMBL" id="RJVG01000003">
    <property type="protein sequence ID" value="ROR29080.1"/>
    <property type="molecule type" value="Genomic_DNA"/>
</dbReference>
<dbReference type="AlphaFoldDB" id="A0A3N1XQY3"/>
<dbReference type="Pfam" id="PF03928">
    <property type="entry name" value="HbpS-like"/>
    <property type="match status" value="1"/>
</dbReference>
<proteinExistence type="predicted"/>
<accession>A0A3N1XQY3</accession>